<dbReference type="Pfam" id="PF25917">
    <property type="entry name" value="BSH_RND"/>
    <property type="match status" value="2"/>
</dbReference>
<name>A0A9D1TLE1_9FIRM</name>
<feature type="compositionally biased region" description="Gly residues" evidence="4">
    <location>
        <begin position="663"/>
        <end position="678"/>
    </location>
</feature>
<reference evidence="8" key="1">
    <citation type="journal article" date="2021" name="PeerJ">
        <title>Extensive microbial diversity within the chicken gut microbiome revealed by metagenomics and culture.</title>
        <authorList>
            <person name="Gilroy R."/>
            <person name="Ravi A."/>
            <person name="Getino M."/>
            <person name="Pursley I."/>
            <person name="Horton D.L."/>
            <person name="Alikhan N.F."/>
            <person name="Baker D."/>
            <person name="Gharbi K."/>
            <person name="Hall N."/>
            <person name="Watson M."/>
            <person name="Adriaenssens E.M."/>
            <person name="Foster-Nyarko E."/>
            <person name="Jarju S."/>
            <person name="Secka A."/>
            <person name="Antonio M."/>
            <person name="Oren A."/>
            <person name="Chaudhuri R.R."/>
            <person name="La Ragione R."/>
            <person name="Hildebrand F."/>
            <person name="Pallen M.J."/>
        </authorList>
    </citation>
    <scope>NUCLEOTIDE SEQUENCE</scope>
    <source>
        <strain evidence="8">5790</strain>
    </source>
</reference>
<evidence type="ECO:0000259" key="6">
    <source>
        <dbReference type="Pfam" id="PF25917"/>
    </source>
</evidence>
<reference evidence="8" key="2">
    <citation type="submission" date="2021-04" db="EMBL/GenBank/DDBJ databases">
        <authorList>
            <person name="Gilroy R."/>
        </authorList>
    </citation>
    <scope>NUCLEOTIDE SEQUENCE</scope>
    <source>
        <strain evidence="8">5790</strain>
    </source>
</reference>
<feature type="transmembrane region" description="Helical" evidence="5">
    <location>
        <begin position="44"/>
        <end position="64"/>
    </location>
</feature>
<sequence length="678" mass="70631">MGRHKNISKVFKRLKDPKGLIIAAGRRIKTFFARLLKLAGEHKVWTAVICIAVLLVTITAVNAIRAGRSLENSGLEIRAERRDIEEKISGDTVVEPNNEYSITAAVSGTILSDTFEEGDKVSKDDVLYVIDSSELENNIQSADIAIAKAKKAYDDAVLENNNTYRDTGSASSSLRSAELAVEKAQQSYSDALKAQSDLNIKSNYSGSVSELHVSVGDNITAGTAIADIVDNTSLEIKIPFNAADADNIHAGDAAKVTLTKNGSVIDGVVTAVSAYTESGGGFTLYRKVTIEVRNPGAVSSGDTASAMVGNIACGDTGTFENKTESTITSTVSGEIQSLYISEGSTVSDGQAIAAVKSDTVESQVVSAKLSLDDANEALTRARIQNDSTASSTSLNNNKLSSAVDNAKMSYDDAVLSKERLLKQLEDYTIKAPISGTVVTKNKKAGDDALGSASSASSYASSGGSAAASASSGMTSSSSLSASSSSSAMAVIYDMSRLKCTLNVDEIDVKDVKVGQKVTITTDVTDKEYTGVVETVSVNGTAGSNGVTTYPVKVDIIDFDDALLPGMNIEASIVISSVHDVLAIPTSSLNRGDTVYVKGEKTDESDAAPEGYRTVSVVTGVSDDEYIQIISGLNEGDELYSSVQEMTPAEMMMNMQNNAAGAQSGPGGPGGSGGMGGGM</sequence>
<dbReference type="Gene3D" id="1.10.287.470">
    <property type="entry name" value="Helix hairpin bin"/>
    <property type="match status" value="2"/>
</dbReference>
<evidence type="ECO:0000313" key="8">
    <source>
        <dbReference type="EMBL" id="HIV85441.1"/>
    </source>
</evidence>
<feature type="domain" description="Multidrug resistance protein MdtA-like barrel-sandwich hybrid" evidence="6">
    <location>
        <begin position="101"/>
        <end position="229"/>
    </location>
</feature>
<dbReference type="PANTHER" id="PTHR32347">
    <property type="entry name" value="EFFLUX SYSTEM COMPONENT YKNX-RELATED"/>
    <property type="match status" value="1"/>
</dbReference>
<accession>A0A9D1TLE1</accession>
<keyword evidence="2 3" id="KW-0175">Coiled coil</keyword>
<feature type="domain" description="Multidrug resistance protein MdtA-like barrel-sandwich hybrid" evidence="6">
    <location>
        <begin position="326"/>
        <end position="446"/>
    </location>
</feature>
<evidence type="ECO:0000259" key="7">
    <source>
        <dbReference type="Pfam" id="PF25990"/>
    </source>
</evidence>
<proteinExistence type="predicted"/>
<organism evidence="8 9">
    <name type="scientific">Candidatus Monoglobus merdigallinarum</name>
    <dbReference type="NCBI Taxonomy" id="2838698"/>
    <lineage>
        <taxon>Bacteria</taxon>
        <taxon>Bacillati</taxon>
        <taxon>Bacillota</taxon>
        <taxon>Clostridia</taxon>
        <taxon>Monoglobales</taxon>
        <taxon>Monoglobaceae</taxon>
        <taxon>Monoglobus</taxon>
    </lineage>
</organism>
<dbReference type="AlphaFoldDB" id="A0A9D1TLE1"/>
<dbReference type="InterPro" id="IPR050465">
    <property type="entry name" value="UPF0194_transport"/>
</dbReference>
<dbReference type="InterPro" id="IPR058625">
    <property type="entry name" value="MdtA-like_BSH"/>
</dbReference>
<dbReference type="GO" id="GO:0030313">
    <property type="term" value="C:cell envelope"/>
    <property type="evidence" value="ECO:0007669"/>
    <property type="project" value="UniProtKB-SubCell"/>
</dbReference>
<dbReference type="Gene3D" id="2.40.50.100">
    <property type="match status" value="2"/>
</dbReference>
<evidence type="ECO:0000256" key="5">
    <source>
        <dbReference type="SAM" id="Phobius"/>
    </source>
</evidence>
<evidence type="ECO:0000256" key="3">
    <source>
        <dbReference type="SAM" id="Coils"/>
    </source>
</evidence>
<dbReference type="EMBL" id="DXIJ01000028">
    <property type="protein sequence ID" value="HIV85441.1"/>
    <property type="molecule type" value="Genomic_DNA"/>
</dbReference>
<evidence type="ECO:0000256" key="1">
    <source>
        <dbReference type="ARBA" id="ARBA00004196"/>
    </source>
</evidence>
<dbReference type="Proteomes" id="UP000824162">
    <property type="component" value="Unassembled WGS sequence"/>
</dbReference>
<dbReference type="Gene3D" id="2.40.30.170">
    <property type="match status" value="2"/>
</dbReference>
<evidence type="ECO:0000313" key="9">
    <source>
        <dbReference type="Proteomes" id="UP000824162"/>
    </source>
</evidence>
<feature type="region of interest" description="Disordered" evidence="4">
    <location>
        <begin position="657"/>
        <end position="678"/>
    </location>
</feature>
<comment type="caution">
    <text evidence="8">The sequence shown here is derived from an EMBL/GenBank/DDBJ whole genome shotgun (WGS) entry which is preliminary data.</text>
</comment>
<dbReference type="Pfam" id="PF25990">
    <property type="entry name" value="Beta-barrel_YknX"/>
    <property type="match status" value="1"/>
</dbReference>
<gene>
    <name evidence="8" type="ORF">H9900_01370</name>
</gene>
<evidence type="ECO:0000256" key="4">
    <source>
        <dbReference type="SAM" id="MobiDB-lite"/>
    </source>
</evidence>
<comment type="subcellular location">
    <subcellularLocation>
        <location evidence="1">Cell envelope</location>
    </subcellularLocation>
</comment>
<evidence type="ECO:0000256" key="2">
    <source>
        <dbReference type="ARBA" id="ARBA00023054"/>
    </source>
</evidence>
<feature type="domain" description="YknX-like beta-barrel" evidence="7">
    <location>
        <begin position="499"/>
        <end position="571"/>
    </location>
</feature>
<dbReference type="PANTHER" id="PTHR32347:SF14">
    <property type="entry name" value="EFFLUX SYSTEM COMPONENT YKNX-RELATED"/>
    <property type="match status" value="1"/>
</dbReference>
<feature type="coiled-coil region" evidence="3">
    <location>
        <begin position="132"/>
        <end position="194"/>
    </location>
</feature>
<dbReference type="SUPFAM" id="SSF111369">
    <property type="entry name" value="HlyD-like secretion proteins"/>
    <property type="match status" value="2"/>
</dbReference>
<dbReference type="Gene3D" id="2.40.420.20">
    <property type="match status" value="1"/>
</dbReference>
<keyword evidence="5" id="KW-1133">Transmembrane helix</keyword>
<keyword evidence="5" id="KW-0472">Membrane</keyword>
<keyword evidence="5" id="KW-0812">Transmembrane</keyword>
<dbReference type="InterPro" id="IPR058636">
    <property type="entry name" value="Beta-barrel_YknX"/>
</dbReference>
<protein>
    <submittedName>
        <fullName evidence="8">HlyD family efflux transporter periplasmic adaptor subunit</fullName>
    </submittedName>
</protein>